<evidence type="ECO:0000256" key="3">
    <source>
        <dbReference type="ARBA" id="ARBA00022989"/>
    </source>
</evidence>
<dbReference type="Gene3D" id="1.20.1070.10">
    <property type="entry name" value="Rhodopsin 7-helix transmembrane proteins"/>
    <property type="match status" value="1"/>
</dbReference>
<proteinExistence type="predicted"/>
<dbReference type="EMBL" id="JASJQH010007117">
    <property type="protein sequence ID" value="KAK9717940.1"/>
    <property type="molecule type" value="Genomic_DNA"/>
</dbReference>
<accession>A0ABR2W2I5</accession>
<dbReference type="PANTHER" id="PTHR23112">
    <property type="entry name" value="G PROTEIN-COUPLED RECEPTOR 157-RELATED"/>
    <property type="match status" value="1"/>
</dbReference>
<dbReference type="Proteomes" id="UP001479436">
    <property type="component" value="Unassembled WGS sequence"/>
</dbReference>
<comment type="subcellular location">
    <subcellularLocation>
        <location evidence="1">Membrane</location>
        <topology evidence="1">Multi-pass membrane protein</topology>
    </subcellularLocation>
</comment>
<protein>
    <recommendedName>
        <fullName evidence="8">G-protein coupled receptors family 2 profile 2 domain-containing protein</fullName>
    </recommendedName>
</protein>
<comment type="caution">
    <text evidence="6">The sequence shown here is derived from an EMBL/GenBank/DDBJ whole genome shotgun (WGS) entry which is preliminary data.</text>
</comment>
<evidence type="ECO:0000313" key="6">
    <source>
        <dbReference type="EMBL" id="KAK9717940.1"/>
    </source>
</evidence>
<sequence length="397" mass="45065">MSSYEELGLAIDGIRNHTLRASFVIGLISVIAVIIVIVVGVIIQWYYRHESTRTSFTLALWVALWDLGFHIGNILSATLIKHDISSSNLLCTLLRFFGNMFKLLSIFTTAIIAFNLHQVFVLKKERFAPYQIYYIPVVMILALAISVPCLISSRIQGVCWLADPNNGYRLLMAWWGSGYIWMIGCMAYSVGVVVSVLRILKRHQRQMSREDTNNSGFSKSVRRSVFRIAMYPVIPVITFSFAIAGNTLEFIRMGSDSDSIPLLIISSSFIIISDFATSATGVLTAVIFCMDPMLQRFIHSIRASSVSYYHCYSKTNSVTTSMKCRIIYWCCKEDINRYLRSDEYSTTYYGKPSTAFDEFPETHIMLSSMEIIAQEAKGETESPPNKQTRLEKNIQYL</sequence>
<evidence type="ECO:0000256" key="4">
    <source>
        <dbReference type="ARBA" id="ARBA00023136"/>
    </source>
</evidence>
<reference evidence="6 7" key="1">
    <citation type="submission" date="2023-04" db="EMBL/GenBank/DDBJ databases">
        <title>Genome of Basidiobolus ranarum AG-B5.</title>
        <authorList>
            <person name="Stajich J.E."/>
            <person name="Carter-House D."/>
            <person name="Gryganskyi A."/>
        </authorList>
    </citation>
    <scope>NUCLEOTIDE SEQUENCE [LARGE SCALE GENOMIC DNA]</scope>
    <source>
        <strain evidence="6 7">AG-B5</strain>
    </source>
</reference>
<evidence type="ECO:0000313" key="7">
    <source>
        <dbReference type="Proteomes" id="UP001479436"/>
    </source>
</evidence>
<feature type="transmembrane region" description="Helical" evidence="5">
    <location>
        <begin position="260"/>
        <end position="289"/>
    </location>
</feature>
<gene>
    <name evidence="6" type="ORF">K7432_005856</name>
</gene>
<feature type="transmembrane region" description="Helical" evidence="5">
    <location>
        <begin position="58"/>
        <end position="80"/>
    </location>
</feature>
<evidence type="ECO:0000256" key="2">
    <source>
        <dbReference type="ARBA" id="ARBA00022692"/>
    </source>
</evidence>
<keyword evidence="4 5" id="KW-0472">Membrane</keyword>
<feature type="transmembrane region" description="Helical" evidence="5">
    <location>
        <begin position="132"/>
        <end position="153"/>
    </location>
</feature>
<dbReference type="CDD" id="cd00637">
    <property type="entry name" value="7tm_classA_rhodopsin-like"/>
    <property type="match status" value="1"/>
</dbReference>
<feature type="transmembrane region" description="Helical" evidence="5">
    <location>
        <begin position="23"/>
        <end position="46"/>
    </location>
</feature>
<dbReference type="SUPFAM" id="SSF81321">
    <property type="entry name" value="Family A G protein-coupled receptor-like"/>
    <property type="match status" value="1"/>
</dbReference>
<keyword evidence="7" id="KW-1185">Reference proteome</keyword>
<feature type="transmembrane region" description="Helical" evidence="5">
    <location>
        <begin position="173"/>
        <end position="200"/>
    </location>
</feature>
<name>A0ABR2W2I5_9FUNG</name>
<feature type="transmembrane region" description="Helical" evidence="5">
    <location>
        <begin position="228"/>
        <end position="248"/>
    </location>
</feature>
<keyword evidence="2 5" id="KW-0812">Transmembrane</keyword>
<evidence type="ECO:0008006" key="8">
    <source>
        <dbReference type="Google" id="ProtNLM"/>
    </source>
</evidence>
<dbReference type="PANTHER" id="PTHR23112:SF0">
    <property type="entry name" value="TRANSMEMBRANE PROTEIN 116"/>
    <property type="match status" value="1"/>
</dbReference>
<evidence type="ECO:0000256" key="1">
    <source>
        <dbReference type="ARBA" id="ARBA00004141"/>
    </source>
</evidence>
<organism evidence="6 7">
    <name type="scientific">Basidiobolus ranarum</name>
    <dbReference type="NCBI Taxonomy" id="34480"/>
    <lineage>
        <taxon>Eukaryota</taxon>
        <taxon>Fungi</taxon>
        <taxon>Fungi incertae sedis</taxon>
        <taxon>Zoopagomycota</taxon>
        <taxon>Entomophthoromycotina</taxon>
        <taxon>Basidiobolomycetes</taxon>
        <taxon>Basidiobolales</taxon>
        <taxon>Basidiobolaceae</taxon>
        <taxon>Basidiobolus</taxon>
    </lineage>
</organism>
<feature type="transmembrane region" description="Helical" evidence="5">
    <location>
        <begin position="100"/>
        <end position="120"/>
    </location>
</feature>
<keyword evidence="3 5" id="KW-1133">Transmembrane helix</keyword>
<evidence type="ECO:0000256" key="5">
    <source>
        <dbReference type="SAM" id="Phobius"/>
    </source>
</evidence>